<reference evidence="3" key="1">
    <citation type="submission" date="2014-04" db="EMBL/GenBank/DDBJ databases">
        <title>Evolutionary Origins and Diversification of the Mycorrhizal Mutualists.</title>
        <authorList>
            <consortium name="DOE Joint Genome Institute"/>
            <consortium name="Mycorrhizal Genomics Consortium"/>
            <person name="Kohler A."/>
            <person name="Kuo A."/>
            <person name="Nagy L.G."/>
            <person name="Floudas D."/>
            <person name="Copeland A."/>
            <person name="Barry K.W."/>
            <person name="Cichocki N."/>
            <person name="Veneault-Fourrey C."/>
            <person name="LaButti K."/>
            <person name="Lindquist E.A."/>
            <person name="Lipzen A."/>
            <person name="Lundell T."/>
            <person name="Morin E."/>
            <person name="Murat C."/>
            <person name="Riley R."/>
            <person name="Ohm R."/>
            <person name="Sun H."/>
            <person name="Tunlid A."/>
            <person name="Henrissat B."/>
            <person name="Grigoriev I.V."/>
            <person name="Hibbett D.S."/>
            <person name="Martin F."/>
        </authorList>
    </citation>
    <scope>NUCLEOTIDE SEQUENCE [LARGE SCALE GENOMIC DNA]</scope>
    <source>
        <strain evidence="3">FD-334 SS-4</strain>
    </source>
</reference>
<dbReference type="Proteomes" id="UP000054270">
    <property type="component" value="Unassembled WGS sequence"/>
</dbReference>
<dbReference type="SUPFAM" id="SSF48371">
    <property type="entry name" value="ARM repeat"/>
    <property type="match status" value="1"/>
</dbReference>
<comment type="similarity">
    <text evidence="1">Belongs to the TTI2 family.</text>
</comment>
<accession>A0A0D2P4K6</accession>
<evidence type="ECO:0000313" key="2">
    <source>
        <dbReference type="EMBL" id="KJA23611.1"/>
    </source>
</evidence>
<dbReference type="OMA" id="PMASQDY"/>
<evidence type="ECO:0000256" key="1">
    <source>
        <dbReference type="ARBA" id="ARBA00034736"/>
    </source>
</evidence>
<dbReference type="Pfam" id="PF10521">
    <property type="entry name" value="Tti2"/>
    <property type="match status" value="1"/>
</dbReference>
<dbReference type="PANTHER" id="PTHR32226:SF2">
    <property type="entry name" value="TELO2-INTERACTING PROTEIN 2"/>
    <property type="match status" value="1"/>
</dbReference>
<dbReference type="GO" id="GO:0110078">
    <property type="term" value="C:TTT Hsp90 cochaperone complex"/>
    <property type="evidence" value="ECO:0007669"/>
    <property type="project" value="InterPro"/>
</dbReference>
<evidence type="ECO:0000313" key="3">
    <source>
        <dbReference type="Proteomes" id="UP000054270"/>
    </source>
</evidence>
<gene>
    <name evidence="2" type="ORF">HYPSUDRAFT_201324</name>
</gene>
<name>A0A0D2P4K6_HYPSF</name>
<dbReference type="EMBL" id="KN817542">
    <property type="protein sequence ID" value="KJA23611.1"/>
    <property type="molecule type" value="Genomic_DNA"/>
</dbReference>
<dbReference type="GO" id="GO:0005829">
    <property type="term" value="C:cytosol"/>
    <property type="evidence" value="ECO:0007669"/>
    <property type="project" value="TreeGrafter"/>
</dbReference>
<proteinExistence type="inferred from homology"/>
<keyword evidence="3" id="KW-1185">Reference proteome</keyword>
<organism evidence="2 3">
    <name type="scientific">Hypholoma sublateritium (strain FD-334 SS-4)</name>
    <dbReference type="NCBI Taxonomy" id="945553"/>
    <lineage>
        <taxon>Eukaryota</taxon>
        <taxon>Fungi</taxon>
        <taxon>Dikarya</taxon>
        <taxon>Basidiomycota</taxon>
        <taxon>Agaricomycotina</taxon>
        <taxon>Agaricomycetes</taxon>
        <taxon>Agaricomycetidae</taxon>
        <taxon>Agaricales</taxon>
        <taxon>Agaricineae</taxon>
        <taxon>Strophariaceae</taxon>
        <taxon>Hypholoma</taxon>
    </lineage>
</organism>
<dbReference type="InterPro" id="IPR018870">
    <property type="entry name" value="Tti2"/>
</dbReference>
<dbReference type="STRING" id="945553.A0A0D2P4K6"/>
<dbReference type="AlphaFoldDB" id="A0A0D2P4K6"/>
<dbReference type="InterPro" id="IPR016024">
    <property type="entry name" value="ARM-type_fold"/>
</dbReference>
<dbReference type="OrthoDB" id="6417021at2759"/>
<dbReference type="PANTHER" id="PTHR32226">
    <property type="entry name" value="TELO2-INTERACTING PROTEIN 2"/>
    <property type="match status" value="1"/>
</dbReference>
<protein>
    <submittedName>
        <fullName evidence="2">Uncharacterized protein</fullName>
    </submittedName>
</protein>
<sequence>MPMIEEVEDDSPMVKQEDEPELEHLLKQLTIPPEYSRPEYLSENPLPALETWKRKTIAVLEDIQRIVKLQGTRALDTEARADVVFAVVPFAPVRSGSGLERDSTPLREEWVEERAGTLARGILALPQTSPSLDLVREVLTHNLKPIFKESPHPNLNTETGRKLGGYAGGPMAMQDYYEEQVWKEYPGIGKVVLWCVRHIPEDAYENMWHLIIPPVMTLLDDYEAKHKLQGVYVVQEMLQNVPKDLLKRTGIAGLVQQSLRTCLSHLQSPETAELIKNAIAASLSLILLTTSIGPGSKAPAERFDELSSLLGQGIINDIWLYAEDKPGAIHATFEALPPLLTALDVGSVRFLKSLMPQLAHSLIPQPLLPADRDLQISALLVLKTILAVCSPRIPFWKETILDAVGRCWVGIQDEERKGSNKLPGDEKLRKDVKEQLQSICVELARICPSVIKNEYPRFIKADKDLFQNLLPQINA</sequence>
<dbReference type="GO" id="GO:0005634">
    <property type="term" value="C:nucleus"/>
    <property type="evidence" value="ECO:0007669"/>
    <property type="project" value="TreeGrafter"/>
</dbReference>